<dbReference type="EMBL" id="CM000880">
    <property type="protein sequence ID" value="PNT75754.1"/>
    <property type="molecule type" value="Genomic_DNA"/>
</dbReference>
<proteinExistence type="predicted"/>
<organism evidence="2">
    <name type="scientific">Brachypodium distachyon</name>
    <name type="common">Purple false brome</name>
    <name type="synonym">Trachynia distachya</name>
    <dbReference type="NCBI Taxonomy" id="15368"/>
    <lineage>
        <taxon>Eukaryota</taxon>
        <taxon>Viridiplantae</taxon>
        <taxon>Streptophyta</taxon>
        <taxon>Embryophyta</taxon>
        <taxon>Tracheophyta</taxon>
        <taxon>Spermatophyta</taxon>
        <taxon>Magnoliopsida</taxon>
        <taxon>Liliopsida</taxon>
        <taxon>Poales</taxon>
        <taxon>Poaceae</taxon>
        <taxon>BOP clade</taxon>
        <taxon>Pooideae</taxon>
        <taxon>Stipodae</taxon>
        <taxon>Brachypodieae</taxon>
        <taxon>Brachypodium</taxon>
    </lineage>
</organism>
<protein>
    <recommendedName>
        <fullName evidence="5">Myb-like domain-containing protein</fullName>
    </recommendedName>
</protein>
<reference evidence="2 3" key="1">
    <citation type="journal article" date="2010" name="Nature">
        <title>Genome sequencing and analysis of the model grass Brachypodium distachyon.</title>
        <authorList>
            <consortium name="International Brachypodium Initiative"/>
        </authorList>
    </citation>
    <scope>NUCLEOTIDE SEQUENCE [LARGE SCALE GENOMIC DNA]</scope>
    <source>
        <strain evidence="2 3">Bd21</strain>
    </source>
</reference>
<gene>
    <name evidence="2" type="ORF">BRADI_1g37679v3</name>
</gene>
<dbReference type="Gramene" id="PNT75754">
    <property type="protein sequence ID" value="PNT75754"/>
    <property type="gene ID" value="BRADI_1g37679v3"/>
</dbReference>
<dbReference type="PANTHER" id="PTHR45125:SF28">
    <property type="entry name" value="OS02G0603500 PROTEIN"/>
    <property type="match status" value="1"/>
</dbReference>
<dbReference type="PANTHER" id="PTHR45125">
    <property type="entry name" value="F21J9.4-RELATED"/>
    <property type="match status" value="1"/>
</dbReference>
<dbReference type="ExpressionAtlas" id="A0A2K2DNA7">
    <property type="expression patterns" value="baseline and differential"/>
</dbReference>
<evidence type="ECO:0000256" key="1">
    <source>
        <dbReference type="SAM" id="MobiDB-lite"/>
    </source>
</evidence>
<keyword evidence="4" id="KW-1185">Reference proteome</keyword>
<dbReference type="Proteomes" id="UP000008810">
    <property type="component" value="Chromosome 1"/>
</dbReference>
<sequence length="174" mass="19567">MASKKASPPARPCACLKGNIIQTKLHDVHNSTTERRRPNRQRSLPPPSRNFPPQPFQRRSPALPRRGCRRLASAVRREMEDQSFLDMLSFGGSQQMPCSPLGEQEVPATQESSAAVKAKSTKEKHWSSDDDKVLIQAWAHTSLDAVIGTDQQSSSYWNMISEYYNTQELVMARA</sequence>
<feature type="compositionally biased region" description="Basic and acidic residues" evidence="1">
    <location>
        <begin position="24"/>
        <end position="36"/>
    </location>
</feature>
<accession>A0A2K2DNA7</accession>
<feature type="region of interest" description="Disordered" evidence="1">
    <location>
        <begin position="24"/>
        <end position="66"/>
    </location>
</feature>
<dbReference type="STRING" id="15368.A0A2K2DNA7"/>
<evidence type="ECO:0000313" key="2">
    <source>
        <dbReference type="EMBL" id="PNT75754.1"/>
    </source>
</evidence>
<dbReference type="InParanoid" id="A0A2K2DNA7"/>
<reference evidence="3" key="3">
    <citation type="submission" date="2018-08" db="UniProtKB">
        <authorList>
            <consortium name="EnsemblPlants"/>
        </authorList>
    </citation>
    <scope>IDENTIFICATION</scope>
    <source>
        <strain evidence="3">cv. Bd21</strain>
    </source>
</reference>
<evidence type="ECO:0000313" key="3">
    <source>
        <dbReference type="EnsemblPlants" id="PNT75754"/>
    </source>
</evidence>
<dbReference type="AlphaFoldDB" id="A0A2K2DNA7"/>
<feature type="compositionally biased region" description="Pro residues" evidence="1">
    <location>
        <begin position="44"/>
        <end position="55"/>
    </location>
</feature>
<reference evidence="2" key="2">
    <citation type="submission" date="2017-06" db="EMBL/GenBank/DDBJ databases">
        <title>WGS assembly of Brachypodium distachyon.</title>
        <authorList>
            <consortium name="The International Brachypodium Initiative"/>
            <person name="Lucas S."/>
            <person name="Harmon-Smith M."/>
            <person name="Lail K."/>
            <person name="Tice H."/>
            <person name="Grimwood J."/>
            <person name="Bruce D."/>
            <person name="Barry K."/>
            <person name="Shu S."/>
            <person name="Lindquist E."/>
            <person name="Wang M."/>
            <person name="Pitluck S."/>
            <person name="Vogel J.P."/>
            <person name="Garvin D.F."/>
            <person name="Mockler T.C."/>
            <person name="Schmutz J."/>
            <person name="Rokhsar D."/>
            <person name="Bevan M.W."/>
        </authorList>
    </citation>
    <scope>NUCLEOTIDE SEQUENCE</scope>
    <source>
        <strain evidence="2">Bd21</strain>
    </source>
</reference>
<dbReference type="EnsemblPlants" id="PNT75754">
    <property type="protein sequence ID" value="PNT75754"/>
    <property type="gene ID" value="BRADI_1g37679v3"/>
</dbReference>
<dbReference type="OrthoDB" id="674687at2759"/>
<name>A0A2K2DNA7_BRADI</name>
<evidence type="ECO:0008006" key="5">
    <source>
        <dbReference type="Google" id="ProtNLM"/>
    </source>
</evidence>
<evidence type="ECO:0000313" key="4">
    <source>
        <dbReference type="Proteomes" id="UP000008810"/>
    </source>
</evidence>